<accession>A0A5B7GTX3</accession>
<name>A0A5B7GTX3_PORTR</name>
<gene>
    <name evidence="1" type="ORF">E2C01_054914</name>
</gene>
<dbReference type="EMBL" id="VSRR010017965">
    <property type="protein sequence ID" value="MPC60855.1"/>
    <property type="molecule type" value="Genomic_DNA"/>
</dbReference>
<dbReference type="AlphaFoldDB" id="A0A5B7GTX3"/>
<reference evidence="1 2" key="1">
    <citation type="submission" date="2019-05" db="EMBL/GenBank/DDBJ databases">
        <title>Another draft genome of Portunus trituberculatus and its Hox gene families provides insights of decapod evolution.</title>
        <authorList>
            <person name="Jeong J.-H."/>
            <person name="Song I."/>
            <person name="Kim S."/>
            <person name="Choi T."/>
            <person name="Kim D."/>
            <person name="Ryu S."/>
            <person name="Kim W."/>
        </authorList>
    </citation>
    <scope>NUCLEOTIDE SEQUENCE [LARGE SCALE GENOMIC DNA]</scope>
    <source>
        <tissue evidence="1">Muscle</tissue>
    </source>
</reference>
<sequence>MTIEYPSPHNTVWLFDYFDSVARVITGHLNGPPHDIGVIPDQPEHAFIAEHYFLHVYRCSLFVYPAEIQMLLLHSLH</sequence>
<dbReference type="Proteomes" id="UP000324222">
    <property type="component" value="Unassembled WGS sequence"/>
</dbReference>
<keyword evidence="2" id="KW-1185">Reference proteome</keyword>
<proteinExistence type="predicted"/>
<protein>
    <submittedName>
        <fullName evidence="1">Uncharacterized protein</fullName>
    </submittedName>
</protein>
<evidence type="ECO:0000313" key="2">
    <source>
        <dbReference type="Proteomes" id="UP000324222"/>
    </source>
</evidence>
<organism evidence="1 2">
    <name type="scientific">Portunus trituberculatus</name>
    <name type="common">Swimming crab</name>
    <name type="synonym">Neptunus trituberculatus</name>
    <dbReference type="NCBI Taxonomy" id="210409"/>
    <lineage>
        <taxon>Eukaryota</taxon>
        <taxon>Metazoa</taxon>
        <taxon>Ecdysozoa</taxon>
        <taxon>Arthropoda</taxon>
        <taxon>Crustacea</taxon>
        <taxon>Multicrustacea</taxon>
        <taxon>Malacostraca</taxon>
        <taxon>Eumalacostraca</taxon>
        <taxon>Eucarida</taxon>
        <taxon>Decapoda</taxon>
        <taxon>Pleocyemata</taxon>
        <taxon>Brachyura</taxon>
        <taxon>Eubrachyura</taxon>
        <taxon>Portunoidea</taxon>
        <taxon>Portunidae</taxon>
        <taxon>Portuninae</taxon>
        <taxon>Portunus</taxon>
    </lineage>
</organism>
<evidence type="ECO:0000313" key="1">
    <source>
        <dbReference type="EMBL" id="MPC60855.1"/>
    </source>
</evidence>
<comment type="caution">
    <text evidence="1">The sequence shown here is derived from an EMBL/GenBank/DDBJ whole genome shotgun (WGS) entry which is preliminary data.</text>
</comment>